<dbReference type="EMBL" id="CP042436">
    <property type="protein sequence ID" value="QEC65519.1"/>
    <property type="molecule type" value="Genomic_DNA"/>
</dbReference>
<dbReference type="PANTHER" id="PTHR42776">
    <property type="entry name" value="SERINE PEPTIDASE S9 FAMILY MEMBER"/>
    <property type="match status" value="1"/>
</dbReference>
<dbReference type="InterPro" id="IPR029058">
    <property type="entry name" value="AB_hydrolase_fold"/>
</dbReference>
<dbReference type="InterPro" id="IPR001375">
    <property type="entry name" value="Peptidase_S9_cat"/>
</dbReference>
<dbReference type="Gene3D" id="2.120.10.30">
    <property type="entry name" value="TolB, C-terminal domain"/>
    <property type="match status" value="1"/>
</dbReference>
<dbReference type="Proteomes" id="UP000321479">
    <property type="component" value="Chromosome"/>
</dbReference>
<keyword evidence="4" id="KW-1185">Reference proteome</keyword>
<evidence type="ECO:0000256" key="1">
    <source>
        <dbReference type="ARBA" id="ARBA00022801"/>
    </source>
</evidence>
<organism evidence="3 4">
    <name type="scientific">Mucilaginibacter ginsenosidivorans</name>
    <dbReference type="NCBI Taxonomy" id="398053"/>
    <lineage>
        <taxon>Bacteria</taxon>
        <taxon>Pseudomonadati</taxon>
        <taxon>Bacteroidota</taxon>
        <taxon>Sphingobacteriia</taxon>
        <taxon>Sphingobacteriales</taxon>
        <taxon>Sphingobacteriaceae</taxon>
        <taxon>Mucilaginibacter</taxon>
    </lineage>
</organism>
<keyword evidence="1" id="KW-0378">Hydrolase</keyword>
<dbReference type="KEGG" id="mgin:FRZ54_24090"/>
<dbReference type="InterPro" id="IPR011042">
    <property type="entry name" value="6-blade_b-propeller_TolB-like"/>
</dbReference>
<gene>
    <name evidence="3" type="ORF">FRZ54_24090</name>
</gene>
<dbReference type="PANTHER" id="PTHR42776:SF27">
    <property type="entry name" value="DIPEPTIDYL PEPTIDASE FAMILY MEMBER 6"/>
    <property type="match status" value="1"/>
</dbReference>
<evidence type="ECO:0000313" key="4">
    <source>
        <dbReference type="Proteomes" id="UP000321479"/>
    </source>
</evidence>
<feature type="domain" description="Peptidase S9 prolyl oligopeptidase catalytic" evidence="2">
    <location>
        <begin position="426"/>
        <end position="636"/>
    </location>
</feature>
<dbReference type="SUPFAM" id="SSF82171">
    <property type="entry name" value="DPP6 N-terminal domain-like"/>
    <property type="match status" value="1"/>
</dbReference>
<evidence type="ECO:0000259" key="2">
    <source>
        <dbReference type="Pfam" id="PF00326"/>
    </source>
</evidence>
<proteinExistence type="predicted"/>
<accession>A0A5B8V2Y3</accession>
<sequence>MNRSQLTADMLNRLRILFFLTIICCLFSCKKHEVRQIPISDFFKTPEESFFRVSPDGKYISYLKPFKGKQNIVIRSLADGHEHMATSLSDYSVREYSWTYNDQIVFIQDVIALDEYRMFALDVATSQTRDLLSLEKGRIRILNNRNKKEPDIVTIMMNKRDPANFDVYRLNIKTGDLKPYLVNPGNITEWFPDDDGKIRLVKSTDGVDETILFRPDDNSPFKPIIKNNFKNRVAPIAFIGDGTDFYALSNVNQDKTALVEIDAKTGKEKKVILTCDKADIDRVDYSRNKHRLELAICQEERPTEHFLNEDVKHIYDTLARRLHNTEMIVVGRDSAEDKFIVYTYTDRNPGTYYLYETGGMKLTKLGDINSSIKPDELCEMKPVSFRARDGLVINGYLTLPLGDKSTNLPVVVMPHDGPWRSRNTWGYNDEVQFLANRGYAVFQVNYRGSTGYGKAFYSAGLKQAGGKIQDDITDGVKWLISQKIANPKKIAIFGGGFGGFSALYGISYHPELYNCAVVQYGLINFFTYIKDVPPYFKPRLQMMYEMIGNPETDAEQLRAISPVFHTDKIKAPLLIFQGARDESANISELNQFVRELKKQNVPVTYYLKQNERKFFRNEHNRMEMYTEIEKFLNNNMRVKP</sequence>
<dbReference type="GO" id="GO:0006508">
    <property type="term" value="P:proteolysis"/>
    <property type="evidence" value="ECO:0007669"/>
    <property type="project" value="InterPro"/>
</dbReference>
<dbReference type="GO" id="GO:0004252">
    <property type="term" value="F:serine-type endopeptidase activity"/>
    <property type="evidence" value="ECO:0007669"/>
    <property type="project" value="TreeGrafter"/>
</dbReference>
<dbReference type="Gene3D" id="3.40.50.1820">
    <property type="entry name" value="alpha/beta hydrolase"/>
    <property type="match status" value="1"/>
</dbReference>
<protein>
    <submittedName>
        <fullName evidence="3">S9 family peptidase</fullName>
    </submittedName>
</protein>
<dbReference type="SUPFAM" id="SSF53474">
    <property type="entry name" value="alpha/beta-Hydrolases"/>
    <property type="match status" value="1"/>
</dbReference>
<evidence type="ECO:0000313" key="3">
    <source>
        <dbReference type="EMBL" id="QEC65519.1"/>
    </source>
</evidence>
<reference evidence="3 4" key="1">
    <citation type="journal article" date="2017" name="Curr. Microbiol.">
        <title>Mucilaginibacter ginsenosidivorans sp. nov., Isolated from Soil of Ginseng Field.</title>
        <authorList>
            <person name="Kim M.M."/>
            <person name="Siddiqi M.Z."/>
            <person name="Im W.T."/>
        </authorList>
    </citation>
    <scope>NUCLEOTIDE SEQUENCE [LARGE SCALE GENOMIC DNA]</scope>
    <source>
        <strain evidence="3 4">Gsoil 3017</strain>
    </source>
</reference>
<dbReference type="AlphaFoldDB" id="A0A5B8V2Y3"/>
<dbReference type="OrthoDB" id="108903at2"/>
<dbReference type="Pfam" id="PF00326">
    <property type="entry name" value="Peptidase_S9"/>
    <property type="match status" value="1"/>
</dbReference>
<name>A0A5B8V2Y3_9SPHI</name>